<sequence length="392" mass="44276">MIGINVRNMKLQLNHVSKWYKNVKALNDVSIECESGKITALFGPAGSGKTTLLKIIAGLERPDNGKIIFGDKDITPLPPHHREVAFVFQTYGLFPHLTVYDNIAFPLKVTKKYSLSEIDKRVKEVADILKISDVLQKYPAQLSGGQRQRVGIARALVKDAKILLLDEPLTNLDYKIRETMRGELRKILLSSKDKVVVYATPDPIEALSISDYINILIHGNLLQSGETTNVYNNPRNITVAQFFSYPPMNLFNGSLSYENNSWMLNIHEIKTSIKLNEKVIRNLSADTSTKYRDVTVGIRPGDFMFFLSYEEYERSKKEGLVTLSGKVLTSEVLGSETLIHIRIAEKGRISVLIPELRPIELELPVVIAFNPLNIYIFDKKSGELIYSPYHIP</sequence>
<dbReference type="InterPro" id="IPR003593">
    <property type="entry name" value="AAA+_ATPase"/>
</dbReference>
<organism evidence="8">
    <name type="scientific">Ignisphaera aggregans</name>
    <dbReference type="NCBI Taxonomy" id="334771"/>
    <lineage>
        <taxon>Archaea</taxon>
        <taxon>Thermoproteota</taxon>
        <taxon>Thermoprotei</taxon>
        <taxon>Desulfurococcales</taxon>
        <taxon>Desulfurococcaceae</taxon>
        <taxon>Ignisphaera</taxon>
    </lineage>
</organism>
<evidence type="ECO:0000256" key="3">
    <source>
        <dbReference type="ARBA" id="ARBA00022741"/>
    </source>
</evidence>
<evidence type="ECO:0000256" key="4">
    <source>
        <dbReference type="ARBA" id="ARBA00022840"/>
    </source>
</evidence>
<dbReference type="InterPro" id="IPR008995">
    <property type="entry name" value="Mo/tungstate-bd_C_term_dom"/>
</dbReference>
<evidence type="ECO:0000256" key="1">
    <source>
        <dbReference type="ARBA" id="ARBA00022448"/>
    </source>
</evidence>
<keyword evidence="2" id="KW-1003">Cell membrane</keyword>
<keyword evidence="1" id="KW-0813">Transport</keyword>
<dbReference type="FunFam" id="3.40.50.300:FF:000042">
    <property type="entry name" value="Maltose/maltodextrin ABC transporter, ATP-binding protein"/>
    <property type="match status" value="1"/>
</dbReference>
<dbReference type="CDD" id="cd03259">
    <property type="entry name" value="ABC_Carb_Solutes_like"/>
    <property type="match status" value="1"/>
</dbReference>
<evidence type="ECO:0000313" key="8">
    <source>
        <dbReference type="EMBL" id="HEM66982.1"/>
    </source>
</evidence>
<dbReference type="Gene3D" id="2.40.50.100">
    <property type="match status" value="1"/>
</dbReference>
<proteinExistence type="predicted"/>
<keyword evidence="3" id="KW-0547">Nucleotide-binding</keyword>
<dbReference type="GO" id="GO:0016887">
    <property type="term" value="F:ATP hydrolysis activity"/>
    <property type="evidence" value="ECO:0007669"/>
    <property type="project" value="InterPro"/>
</dbReference>
<keyword evidence="4 8" id="KW-0067">ATP-binding</keyword>
<gene>
    <name evidence="8" type="ORF">ENO26_05385</name>
</gene>
<reference evidence="8" key="1">
    <citation type="journal article" date="2020" name="mSystems">
        <title>Genome- and Community-Level Interaction Insights into Carbon Utilization and Element Cycling Functions of Hydrothermarchaeota in Hydrothermal Sediment.</title>
        <authorList>
            <person name="Zhou Z."/>
            <person name="Liu Y."/>
            <person name="Xu W."/>
            <person name="Pan J."/>
            <person name="Luo Z.H."/>
            <person name="Li M."/>
        </authorList>
    </citation>
    <scope>NUCLEOTIDE SEQUENCE [LARGE SCALE GENOMIC DNA]</scope>
    <source>
        <strain evidence="8">SpSt-125</strain>
    </source>
</reference>
<dbReference type="SMART" id="SM00382">
    <property type="entry name" value="AAA"/>
    <property type="match status" value="1"/>
</dbReference>
<evidence type="ECO:0000259" key="7">
    <source>
        <dbReference type="PROSITE" id="PS50893"/>
    </source>
</evidence>
<evidence type="ECO:0000256" key="5">
    <source>
        <dbReference type="ARBA" id="ARBA00022967"/>
    </source>
</evidence>
<dbReference type="PANTHER" id="PTHR43875:SF15">
    <property type="entry name" value="TREHALOSE IMPORT ATP-BINDING PROTEIN SUGC"/>
    <property type="match status" value="1"/>
</dbReference>
<feature type="domain" description="ABC transporter" evidence="7">
    <location>
        <begin position="11"/>
        <end position="243"/>
    </location>
</feature>
<keyword evidence="6" id="KW-0472">Membrane</keyword>
<dbReference type="PROSITE" id="PS00211">
    <property type="entry name" value="ABC_TRANSPORTER_1"/>
    <property type="match status" value="1"/>
</dbReference>
<dbReference type="InterPro" id="IPR047641">
    <property type="entry name" value="ABC_transpr_MalK/UgpC-like"/>
</dbReference>
<evidence type="ECO:0000256" key="2">
    <source>
        <dbReference type="ARBA" id="ARBA00022475"/>
    </source>
</evidence>
<dbReference type="Gene3D" id="3.40.50.300">
    <property type="entry name" value="P-loop containing nucleotide triphosphate hydrolases"/>
    <property type="match status" value="1"/>
</dbReference>
<dbReference type="InterPro" id="IPR012340">
    <property type="entry name" value="NA-bd_OB-fold"/>
</dbReference>
<dbReference type="Gene3D" id="2.40.50.140">
    <property type="entry name" value="Nucleic acid-binding proteins"/>
    <property type="match status" value="1"/>
</dbReference>
<dbReference type="PROSITE" id="PS50893">
    <property type="entry name" value="ABC_TRANSPORTER_2"/>
    <property type="match status" value="1"/>
</dbReference>
<dbReference type="Pfam" id="PF00005">
    <property type="entry name" value="ABC_tran"/>
    <property type="match status" value="1"/>
</dbReference>
<dbReference type="InterPro" id="IPR015853">
    <property type="entry name" value="ABC_transpr_FbpC"/>
</dbReference>
<dbReference type="EMBL" id="DSEU01000039">
    <property type="protein sequence ID" value="HEM66982.1"/>
    <property type="molecule type" value="Genomic_DNA"/>
</dbReference>
<dbReference type="GO" id="GO:0015408">
    <property type="term" value="F:ABC-type ferric iron transporter activity"/>
    <property type="evidence" value="ECO:0007669"/>
    <property type="project" value="InterPro"/>
</dbReference>
<evidence type="ECO:0000256" key="6">
    <source>
        <dbReference type="ARBA" id="ARBA00023136"/>
    </source>
</evidence>
<protein>
    <submittedName>
        <fullName evidence="8">ABC transporter ATP-binding protein</fullName>
    </submittedName>
</protein>
<dbReference type="PANTHER" id="PTHR43875">
    <property type="entry name" value="MALTODEXTRIN IMPORT ATP-BINDING PROTEIN MSMX"/>
    <property type="match status" value="1"/>
</dbReference>
<dbReference type="SUPFAM" id="SSF52540">
    <property type="entry name" value="P-loop containing nucleoside triphosphate hydrolases"/>
    <property type="match status" value="1"/>
</dbReference>
<accession>A0A7J2U464</accession>
<dbReference type="InterPro" id="IPR027417">
    <property type="entry name" value="P-loop_NTPase"/>
</dbReference>
<dbReference type="SUPFAM" id="SSF50331">
    <property type="entry name" value="MOP-like"/>
    <property type="match status" value="1"/>
</dbReference>
<dbReference type="InterPro" id="IPR017871">
    <property type="entry name" value="ABC_transporter-like_CS"/>
</dbReference>
<comment type="caution">
    <text evidence="8">The sequence shown here is derived from an EMBL/GenBank/DDBJ whole genome shotgun (WGS) entry which is preliminary data.</text>
</comment>
<name>A0A7J2U464_9CREN</name>
<keyword evidence="5" id="KW-1278">Translocase</keyword>
<dbReference type="AlphaFoldDB" id="A0A7J2U464"/>
<dbReference type="GO" id="GO:0005524">
    <property type="term" value="F:ATP binding"/>
    <property type="evidence" value="ECO:0007669"/>
    <property type="project" value="UniProtKB-KW"/>
</dbReference>
<dbReference type="InterPro" id="IPR003439">
    <property type="entry name" value="ABC_transporter-like_ATP-bd"/>
</dbReference>
<dbReference type="GO" id="GO:0055052">
    <property type="term" value="C:ATP-binding cassette (ABC) transporter complex, substrate-binding subunit-containing"/>
    <property type="evidence" value="ECO:0007669"/>
    <property type="project" value="TreeGrafter"/>
</dbReference>